<reference evidence="2" key="1">
    <citation type="submission" date="2021-02" db="EMBL/GenBank/DDBJ databases">
        <authorList>
            <person name="Bekaert M."/>
        </authorList>
    </citation>
    <scope>NUCLEOTIDE SEQUENCE</scope>
    <source>
        <strain evidence="2">IoA-00</strain>
    </source>
</reference>
<proteinExistence type="predicted"/>
<feature type="compositionally biased region" description="Basic and acidic residues" evidence="1">
    <location>
        <begin position="252"/>
        <end position="270"/>
    </location>
</feature>
<feature type="region of interest" description="Disordered" evidence="1">
    <location>
        <begin position="252"/>
        <end position="328"/>
    </location>
</feature>
<feature type="compositionally biased region" description="Polar residues" evidence="1">
    <location>
        <begin position="7"/>
        <end position="17"/>
    </location>
</feature>
<evidence type="ECO:0000313" key="3">
    <source>
        <dbReference type="Proteomes" id="UP000675881"/>
    </source>
</evidence>
<accession>A0A7R8CPZ9</accession>
<dbReference type="Proteomes" id="UP000675881">
    <property type="component" value="Chromosome 3"/>
</dbReference>
<evidence type="ECO:0000256" key="1">
    <source>
        <dbReference type="SAM" id="MobiDB-lite"/>
    </source>
</evidence>
<name>A0A7R8CPZ9_LEPSM</name>
<sequence>MDKSSSTEDLSNPSNYYSIHPSRIDEENQSTTTTTAVAASAVIAASKVLSAATDIKTHLATTRQRENDSICINCRKICGAYEDFFPLTTKRTDSTNHYPVEYGDYLYHRRREENEPKFGSLRLSSSVDQLSGINEQGRCLNDMTNELQELSGSLARLQDATNRVNSSTFPRLPSDYRLLPRKTWSAPSDPYPPPLLYGKLDTLPKHNEYNPSILDDEARKNKRNGGNQMIENTNRSGVRSYLKELEVQMEDKKMRKQEEKSSLDWWEKKPPTFGASPRHSVQIQKSNLDLSRKTYERELREQMEEKKRYEENKKRAEKEEEERKWKKN</sequence>
<feature type="compositionally biased region" description="Polar residues" evidence="1">
    <location>
        <begin position="279"/>
        <end position="289"/>
    </location>
</feature>
<gene>
    <name evidence="2" type="ORF">LSAA_6953</name>
</gene>
<dbReference type="EMBL" id="HG994582">
    <property type="protein sequence ID" value="CAF2890478.1"/>
    <property type="molecule type" value="Genomic_DNA"/>
</dbReference>
<organism evidence="2 3">
    <name type="scientific">Lepeophtheirus salmonis</name>
    <name type="common">Salmon louse</name>
    <name type="synonym">Caligus salmonis</name>
    <dbReference type="NCBI Taxonomy" id="72036"/>
    <lineage>
        <taxon>Eukaryota</taxon>
        <taxon>Metazoa</taxon>
        <taxon>Ecdysozoa</taxon>
        <taxon>Arthropoda</taxon>
        <taxon>Crustacea</taxon>
        <taxon>Multicrustacea</taxon>
        <taxon>Hexanauplia</taxon>
        <taxon>Copepoda</taxon>
        <taxon>Siphonostomatoida</taxon>
        <taxon>Caligidae</taxon>
        <taxon>Lepeophtheirus</taxon>
    </lineage>
</organism>
<feature type="compositionally biased region" description="Basic and acidic residues" evidence="1">
    <location>
        <begin position="290"/>
        <end position="328"/>
    </location>
</feature>
<protein>
    <submittedName>
        <fullName evidence="2">(salmon louse) hypothetical protein</fullName>
    </submittedName>
</protein>
<evidence type="ECO:0000313" key="2">
    <source>
        <dbReference type="EMBL" id="CAF2890478.1"/>
    </source>
</evidence>
<feature type="compositionally biased region" description="Polar residues" evidence="1">
    <location>
        <begin position="224"/>
        <end position="236"/>
    </location>
</feature>
<keyword evidence="3" id="KW-1185">Reference proteome</keyword>
<dbReference type="AlphaFoldDB" id="A0A7R8CPZ9"/>
<feature type="region of interest" description="Disordered" evidence="1">
    <location>
        <begin position="208"/>
        <end position="236"/>
    </location>
</feature>
<feature type="region of interest" description="Disordered" evidence="1">
    <location>
        <begin position="1"/>
        <end position="31"/>
    </location>
</feature>